<evidence type="ECO:0000313" key="8">
    <source>
        <dbReference type="EMBL" id="KFM64921.1"/>
    </source>
</evidence>
<dbReference type="PROSITE" id="PS50850">
    <property type="entry name" value="MFS"/>
    <property type="match status" value="1"/>
</dbReference>
<evidence type="ECO:0000256" key="2">
    <source>
        <dbReference type="ARBA" id="ARBA00022448"/>
    </source>
</evidence>
<dbReference type="PANTHER" id="PTHR23511:SF42">
    <property type="entry name" value="SYNAPTIC VESICLE GLYCOPROTEIN 2C-LIKE"/>
    <property type="match status" value="1"/>
</dbReference>
<gene>
    <name evidence="8" type="ORF">X975_26120</name>
</gene>
<evidence type="ECO:0000256" key="4">
    <source>
        <dbReference type="ARBA" id="ARBA00022989"/>
    </source>
</evidence>
<feature type="transmembrane region" description="Helical" evidence="6">
    <location>
        <begin position="6"/>
        <end position="25"/>
    </location>
</feature>
<dbReference type="OMA" id="TAFMPSY"/>
<keyword evidence="9" id="KW-1185">Reference proteome</keyword>
<comment type="subcellular location">
    <subcellularLocation>
        <location evidence="1">Membrane</location>
        <topology evidence="1">Multi-pass membrane protein</topology>
    </subcellularLocation>
</comment>
<proteinExistence type="predicted"/>
<dbReference type="EMBL" id="KK115358">
    <property type="protein sequence ID" value="KFM64921.1"/>
    <property type="molecule type" value="Genomic_DNA"/>
</dbReference>
<dbReference type="STRING" id="407821.A0A087TII2"/>
<dbReference type="PANTHER" id="PTHR23511">
    <property type="entry name" value="SYNAPTIC VESICLE GLYCOPROTEIN 2"/>
    <property type="match status" value="1"/>
</dbReference>
<evidence type="ECO:0000256" key="3">
    <source>
        <dbReference type="ARBA" id="ARBA00022692"/>
    </source>
</evidence>
<reference evidence="8 9" key="1">
    <citation type="submission" date="2013-11" db="EMBL/GenBank/DDBJ databases">
        <title>Genome sequencing of Stegodyphus mimosarum.</title>
        <authorList>
            <person name="Bechsgaard J."/>
        </authorList>
    </citation>
    <scope>NUCLEOTIDE SEQUENCE [LARGE SCALE GENOMIC DNA]</scope>
</reference>
<evidence type="ECO:0000259" key="7">
    <source>
        <dbReference type="PROSITE" id="PS50850"/>
    </source>
</evidence>
<evidence type="ECO:0000313" key="9">
    <source>
        <dbReference type="Proteomes" id="UP000054359"/>
    </source>
</evidence>
<keyword evidence="4 6" id="KW-1133">Transmembrane helix</keyword>
<protein>
    <submittedName>
        <fullName evidence="8">Synaptic vesicle glycoprotein 2A</fullName>
    </submittedName>
</protein>
<evidence type="ECO:0000256" key="1">
    <source>
        <dbReference type="ARBA" id="ARBA00004141"/>
    </source>
</evidence>
<dbReference type="GO" id="GO:0016020">
    <property type="term" value="C:membrane"/>
    <property type="evidence" value="ECO:0007669"/>
    <property type="project" value="UniProtKB-SubCell"/>
</dbReference>
<keyword evidence="3 6" id="KW-0812">Transmembrane</keyword>
<dbReference type="Pfam" id="PF07690">
    <property type="entry name" value="MFS_1"/>
    <property type="match status" value="1"/>
</dbReference>
<dbReference type="GO" id="GO:0022857">
    <property type="term" value="F:transmembrane transporter activity"/>
    <property type="evidence" value="ECO:0007669"/>
    <property type="project" value="InterPro"/>
</dbReference>
<accession>A0A087TII2</accession>
<dbReference type="Gene3D" id="1.20.1250.20">
    <property type="entry name" value="MFS general substrate transporter like domains"/>
    <property type="match status" value="1"/>
</dbReference>
<dbReference type="InterPro" id="IPR036259">
    <property type="entry name" value="MFS_trans_sf"/>
</dbReference>
<dbReference type="OrthoDB" id="6482992at2759"/>
<sequence>MDDYRKGWLAAISFFGMMIGGLVWGTLGDKLGRRRTLVSALTTNAIFAVATAFMPSYGLFMITRLCSGIGIGGSLPIVFTYYSEFLIKRHRGRHLSWLLTFWGIGGVYAALMAWLMIT</sequence>
<name>A0A087TII2_STEMI</name>
<dbReference type="AlphaFoldDB" id="A0A087TII2"/>
<keyword evidence="5 6" id="KW-0472">Membrane</keyword>
<evidence type="ECO:0000256" key="5">
    <source>
        <dbReference type="ARBA" id="ARBA00023136"/>
    </source>
</evidence>
<organism evidence="8 9">
    <name type="scientific">Stegodyphus mimosarum</name>
    <name type="common">African social velvet spider</name>
    <dbReference type="NCBI Taxonomy" id="407821"/>
    <lineage>
        <taxon>Eukaryota</taxon>
        <taxon>Metazoa</taxon>
        <taxon>Ecdysozoa</taxon>
        <taxon>Arthropoda</taxon>
        <taxon>Chelicerata</taxon>
        <taxon>Arachnida</taxon>
        <taxon>Araneae</taxon>
        <taxon>Araneomorphae</taxon>
        <taxon>Entelegynae</taxon>
        <taxon>Eresoidea</taxon>
        <taxon>Eresidae</taxon>
        <taxon>Stegodyphus</taxon>
    </lineage>
</organism>
<dbReference type="SUPFAM" id="SSF103473">
    <property type="entry name" value="MFS general substrate transporter"/>
    <property type="match status" value="1"/>
</dbReference>
<dbReference type="InterPro" id="IPR011701">
    <property type="entry name" value="MFS"/>
</dbReference>
<dbReference type="InterPro" id="IPR020846">
    <property type="entry name" value="MFS_dom"/>
</dbReference>
<feature type="non-terminal residue" evidence="8">
    <location>
        <position position="118"/>
    </location>
</feature>
<feature type="domain" description="Major facilitator superfamily (MFS) profile" evidence="7">
    <location>
        <begin position="1"/>
        <end position="118"/>
    </location>
</feature>
<keyword evidence="2" id="KW-0813">Transport</keyword>
<feature type="transmembrane region" description="Helical" evidence="6">
    <location>
        <begin position="61"/>
        <end position="83"/>
    </location>
</feature>
<evidence type="ECO:0000256" key="6">
    <source>
        <dbReference type="SAM" id="Phobius"/>
    </source>
</evidence>
<dbReference type="Proteomes" id="UP000054359">
    <property type="component" value="Unassembled WGS sequence"/>
</dbReference>
<feature type="transmembrane region" description="Helical" evidence="6">
    <location>
        <begin position="95"/>
        <end position="117"/>
    </location>
</feature>